<comment type="caution">
    <text evidence="2">The sequence shown here is derived from an EMBL/GenBank/DDBJ whole genome shotgun (WGS) entry which is preliminary data.</text>
</comment>
<reference evidence="2 3" key="1">
    <citation type="submission" date="2012-12" db="EMBL/GenBank/DDBJ databases">
        <title>The Genome Sequence of Bacillus cereus HuB4-4.</title>
        <authorList>
            <consortium name="The Broad Institute Genome Sequencing Platform"/>
            <consortium name="The Broad Institute Genome Sequencing Center for Infectious Disease"/>
            <person name="Feldgarden M."/>
            <person name="Van der Auwera G.A."/>
            <person name="Mahillon J."/>
            <person name="Duprez V."/>
            <person name="Timmery S."/>
            <person name="Mattelet C."/>
            <person name="Dierick K."/>
            <person name="Sun M."/>
            <person name="Yu Z."/>
            <person name="Zhu L."/>
            <person name="Hu X."/>
            <person name="Shank E.B."/>
            <person name="Swiecicka I."/>
            <person name="Hansen B.M."/>
            <person name="Andrup L."/>
            <person name="Walker B."/>
            <person name="Young S.K."/>
            <person name="Zeng Q."/>
            <person name="Gargeya S."/>
            <person name="Fitzgerald M."/>
            <person name="Haas B."/>
            <person name="Abouelleil A."/>
            <person name="Alvarado L."/>
            <person name="Arachchi H.M."/>
            <person name="Berlin A.M."/>
            <person name="Chapman S.B."/>
            <person name="Dewar J."/>
            <person name="Goldberg J."/>
            <person name="Griggs A."/>
            <person name="Gujja S."/>
            <person name="Hansen M."/>
            <person name="Howarth C."/>
            <person name="Imamovic A."/>
            <person name="Larimer J."/>
            <person name="McCowan C."/>
            <person name="Murphy C."/>
            <person name="Neiman D."/>
            <person name="Pearson M."/>
            <person name="Priest M."/>
            <person name="Roberts A."/>
            <person name="Saif S."/>
            <person name="Shea T."/>
            <person name="Sisk P."/>
            <person name="Sykes S."/>
            <person name="Wortman J."/>
            <person name="Nusbaum C."/>
            <person name="Birren B."/>
        </authorList>
    </citation>
    <scope>NUCLEOTIDE SEQUENCE [LARGE SCALE GENOMIC DNA]</scope>
    <source>
        <strain evidence="2 3">HuB4-4</strain>
    </source>
</reference>
<protein>
    <submittedName>
        <fullName evidence="2">Uncharacterized protein</fullName>
    </submittedName>
</protein>
<sequence>MEKDTNVIKELRELNQKVSHLEKILEETKYETRKTTKRVGPVRTFTEAVISLLFGLFIVGPVIVLVITAIMYSFTWIGQKV</sequence>
<name>A0A9W5QXS4_BACCE</name>
<dbReference type="RefSeq" id="WP_016097990.1">
    <property type="nucleotide sequence ID" value="NZ_KB976537.1"/>
</dbReference>
<keyword evidence="1" id="KW-0472">Membrane</keyword>
<accession>A0A9W5QXS4</accession>
<evidence type="ECO:0000256" key="1">
    <source>
        <dbReference type="SAM" id="Phobius"/>
    </source>
</evidence>
<feature type="transmembrane region" description="Helical" evidence="1">
    <location>
        <begin position="48"/>
        <end position="74"/>
    </location>
</feature>
<dbReference type="EMBL" id="AHEF01000033">
    <property type="protein sequence ID" value="EOP92951.1"/>
    <property type="molecule type" value="Genomic_DNA"/>
</dbReference>
<dbReference type="Proteomes" id="UP000014009">
    <property type="component" value="Unassembled WGS sequence"/>
</dbReference>
<organism evidence="2 3">
    <name type="scientific">Bacillus cereus HuB4-4</name>
    <dbReference type="NCBI Taxonomy" id="1053211"/>
    <lineage>
        <taxon>Bacteria</taxon>
        <taxon>Bacillati</taxon>
        <taxon>Bacillota</taxon>
        <taxon>Bacilli</taxon>
        <taxon>Bacillales</taxon>
        <taxon>Bacillaceae</taxon>
        <taxon>Bacillus</taxon>
        <taxon>Bacillus cereus group</taxon>
    </lineage>
</organism>
<evidence type="ECO:0000313" key="2">
    <source>
        <dbReference type="EMBL" id="EOP92951.1"/>
    </source>
</evidence>
<evidence type="ECO:0000313" key="3">
    <source>
        <dbReference type="Proteomes" id="UP000014009"/>
    </source>
</evidence>
<dbReference type="AlphaFoldDB" id="A0A9W5QXS4"/>
<keyword evidence="1" id="KW-0812">Transmembrane</keyword>
<proteinExistence type="predicted"/>
<gene>
    <name evidence="2" type="ORF">IGM_01513</name>
</gene>
<keyword evidence="1" id="KW-1133">Transmembrane helix</keyword>